<dbReference type="GO" id="GO:0061909">
    <property type="term" value="P:autophagosome-lysosome fusion"/>
    <property type="evidence" value="ECO:0007669"/>
    <property type="project" value="TreeGrafter"/>
</dbReference>
<dbReference type="PANTHER" id="PTHR45971">
    <property type="entry name" value="PHOX (PX) DOMAIN-CONTAINING PROTEIN"/>
    <property type="match status" value="1"/>
</dbReference>
<dbReference type="GO" id="GO:0097352">
    <property type="term" value="P:autophagosome maturation"/>
    <property type="evidence" value="ECO:0007669"/>
    <property type="project" value="TreeGrafter"/>
</dbReference>
<dbReference type="InterPro" id="IPR025258">
    <property type="entry name" value="RH_dom"/>
</dbReference>
<dbReference type="SMART" id="SM01175">
    <property type="entry name" value="DUF4206"/>
    <property type="match status" value="1"/>
</dbReference>
<dbReference type="GO" id="GO:0000421">
    <property type="term" value="C:autophagosome membrane"/>
    <property type="evidence" value="ECO:0007669"/>
    <property type="project" value="TreeGrafter"/>
</dbReference>
<dbReference type="Ensembl" id="ENSKMAT00000028489.1">
    <property type="protein sequence ID" value="ENSKMAP00000028136.1"/>
    <property type="gene ID" value="ENSKMAG00000020861.1"/>
</dbReference>
<dbReference type="AlphaFoldDB" id="A0A3Q3BFH4"/>
<feature type="domain" description="Rubicon Homology" evidence="2">
    <location>
        <begin position="174"/>
        <end position="378"/>
    </location>
</feature>
<reference evidence="3" key="1">
    <citation type="submission" date="2025-08" db="UniProtKB">
        <authorList>
            <consortium name="Ensembl"/>
        </authorList>
    </citation>
    <scope>IDENTIFICATION</scope>
</reference>
<dbReference type="InterPro" id="IPR048569">
    <property type="entry name" value="RUBC_PIKBD"/>
</dbReference>
<dbReference type="GO" id="GO:0061910">
    <property type="term" value="P:autophagosome-endosome fusion"/>
    <property type="evidence" value="ECO:0007669"/>
    <property type="project" value="TreeGrafter"/>
</dbReference>
<accession>A0A3Q3BFH4</accession>
<dbReference type="PANTHER" id="PTHR45971:SF2">
    <property type="entry name" value="PROTEIN ASSOCIATED WITH UVRAG AS AUTOPHAGY ENHANCER"/>
    <property type="match status" value="1"/>
</dbReference>
<dbReference type="InterPro" id="IPR052428">
    <property type="entry name" value="Autophagy_HostDef_Reg"/>
</dbReference>
<dbReference type="Proteomes" id="UP000264800">
    <property type="component" value="Unplaced"/>
</dbReference>
<organism evidence="3 4">
    <name type="scientific">Kryptolebias marmoratus</name>
    <name type="common">Mangrove killifish</name>
    <name type="synonym">Rivulus marmoratus</name>
    <dbReference type="NCBI Taxonomy" id="37003"/>
    <lineage>
        <taxon>Eukaryota</taxon>
        <taxon>Metazoa</taxon>
        <taxon>Chordata</taxon>
        <taxon>Craniata</taxon>
        <taxon>Vertebrata</taxon>
        <taxon>Euteleostomi</taxon>
        <taxon>Actinopterygii</taxon>
        <taxon>Neopterygii</taxon>
        <taxon>Teleostei</taxon>
        <taxon>Neoteleostei</taxon>
        <taxon>Acanthomorphata</taxon>
        <taxon>Ovalentaria</taxon>
        <taxon>Atherinomorphae</taxon>
        <taxon>Cyprinodontiformes</taxon>
        <taxon>Rivulidae</taxon>
        <taxon>Kryptolebias</taxon>
    </lineage>
</organism>
<dbReference type="STRING" id="37003.ENSKMAP00000028136"/>
<dbReference type="GeneTree" id="ENSGT00940000160585"/>
<dbReference type="Pfam" id="PF21054">
    <property type="entry name" value="RUBC_PIKBD"/>
    <property type="match status" value="2"/>
</dbReference>
<keyword evidence="1" id="KW-0072">Autophagy</keyword>
<evidence type="ECO:0000313" key="3">
    <source>
        <dbReference type="Ensembl" id="ENSKMAP00000028136.1"/>
    </source>
</evidence>
<dbReference type="GO" id="GO:1901981">
    <property type="term" value="F:phosphatidylinositol phosphate binding"/>
    <property type="evidence" value="ECO:0007669"/>
    <property type="project" value="TreeGrafter"/>
</dbReference>
<evidence type="ECO:0000313" key="4">
    <source>
        <dbReference type="Proteomes" id="UP000264800"/>
    </source>
</evidence>
<proteinExistence type="predicted"/>
<keyword evidence="4" id="KW-1185">Reference proteome</keyword>
<reference evidence="3" key="2">
    <citation type="submission" date="2025-09" db="UniProtKB">
        <authorList>
            <consortium name="Ensembl"/>
        </authorList>
    </citation>
    <scope>IDENTIFICATION</scope>
</reference>
<name>A0A3Q3BFH4_KRYMA</name>
<evidence type="ECO:0000256" key="1">
    <source>
        <dbReference type="ARBA" id="ARBA00023006"/>
    </source>
</evidence>
<sequence length="384" mass="44522">MCFQENAHFIVVDLVLEVLEGAKCTLGFNHWTSTMDKHQDTHCKMRTKKQRCSAEDTPPHRQACGIHKHMHSDKVTRTHSCSWCENDGEPASYESDHQKKSLSFLSTDSGFEGTEGVEVSSGSLSEEIRLRTRMRGTLNWAPPRFQIVFSIQPPQRSSPQLILFLPPGYIKKLRYCDYLGRYFCDCCHSSSDAVIPGRVLSCWDFSRYSVSDFSKQLLDSVWYQPLFDLTCVGKTLYGRVKELDRFRELQEQLLEMRKLLKACRLSKRVLAELEQLPAHLMEQPLLFSMEDLLKAKKGQLVAPARALLIIHLLKIFLTFPTQLCLARGFICEFCREKDIIFPFQRDICKRCVVCKACFHKHCFVEKKCPKCTRIRSRTKFQMQL</sequence>
<protein>
    <submittedName>
        <fullName evidence="3">Rubicon like autophagy enhancer</fullName>
    </submittedName>
</protein>
<dbReference type="Pfam" id="PF13901">
    <property type="entry name" value="RH_dom"/>
    <property type="match status" value="1"/>
</dbReference>
<evidence type="ECO:0000259" key="2">
    <source>
        <dbReference type="SMART" id="SM01175"/>
    </source>
</evidence>